<dbReference type="InterPro" id="IPR028168">
    <property type="entry name" value="KASH5_CC"/>
</dbReference>
<feature type="compositionally biased region" description="Acidic residues" evidence="9">
    <location>
        <begin position="359"/>
        <end position="375"/>
    </location>
</feature>
<dbReference type="GO" id="GO:0016020">
    <property type="term" value="C:membrane"/>
    <property type="evidence" value="ECO:0007669"/>
    <property type="project" value="UniProtKB-SubCell"/>
</dbReference>
<dbReference type="Pfam" id="PF14658">
    <property type="entry name" value="EF-hand_9"/>
    <property type="match status" value="1"/>
</dbReference>
<feature type="region of interest" description="Disordered" evidence="9">
    <location>
        <begin position="1043"/>
        <end position="1236"/>
    </location>
</feature>
<evidence type="ECO:0000256" key="7">
    <source>
        <dbReference type="ARBA" id="ARBA00023136"/>
    </source>
</evidence>
<feature type="compositionally biased region" description="Polar residues" evidence="9">
    <location>
        <begin position="974"/>
        <end position="996"/>
    </location>
</feature>
<feature type="domain" description="KASH5-like coiled-coil" evidence="12">
    <location>
        <begin position="149"/>
        <end position="332"/>
    </location>
</feature>
<evidence type="ECO:0000259" key="12">
    <source>
        <dbReference type="Pfam" id="PF14662"/>
    </source>
</evidence>
<feature type="compositionally biased region" description="Polar residues" evidence="9">
    <location>
        <begin position="880"/>
        <end position="890"/>
    </location>
</feature>
<feature type="region of interest" description="Disordered" evidence="9">
    <location>
        <begin position="339"/>
        <end position="382"/>
    </location>
</feature>
<evidence type="ECO:0000256" key="2">
    <source>
        <dbReference type="ARBA" id="ARBA00004496"/>
    </source>
</evidence>
<feature type="region of interest" description="Disordered" evidence="9">
    <location>
        <begin position="1738"/>
        <end position="1788"/>
    </location>
</feature>
<feature type="region of interest" description="Disordered" evidence="9">
    <location>
        <begin position="1361"/>
        <end position="1462"/>
    </location>
</feature>
<comment type="subcellular location">
    <subcellularLocation>
        <location evidence="2">Cytoplasm</location>
    </subcellularLocation>
    <subcellularLocation>
        <location evidence="1">Membrane</location>
        <topology evidence="1">Single-pass membrane protein</topology>
    </subcellularLocation>
</comment>
<evidence type="ECO:0000259" key="11">
    <source>
        <dbReference type="Pfam" id="PF14658"/>
    </source>
</evidence>
<feature type="compositionally biased region" description="Polar residues" evidence="9">
    <location>
        <begin position="1210"/>
        <end position="1225"/>
    </location>
</feature>
<feature type="region of interest" description="Disordered" evidence="9">
    <location>
        <begin position="88"/>
        <end position="123"/>
    </location>
</feature>
<protein>
    <recommendedName>
        <fullName evidence="15">Lymphoid-restricted membrane protein</fullName>
    </recommendedName>
</protein>
<feature type="compositionally biased region" description="Polar residues" evidence="9">
    <location>
        <begin position="1111"/>
        <end position="1124"/>
    </location>
</feature>
<reference evidence="13 14" key="1">
    <citation type="submission" date="2024-02" db="EMBL/GenBank/DDBJ databases">
        <title>Chromosome-scale genome assembly of the rough periwinkle Littorina saxatilis.</title>
        <authorList>
            <person name="De Jode A."/>
            <person name="Faria R."/>
            <person name="Formenti G."/>
            <person name="Sims Y."/>
            <person name="Smith T.P."/>
            <person name="Tracey A."/>
            <person name="Wood J.M.D."/>
            <person name="Zagrodzka Z.B."/>
            <person name="Johannesson K."/>
            <person name="Butlin R.K."/>
            <person name="Leder E.H."/>
        </authorList>
    </citation>
    <scope>NUCLEOTIDE SEQUENCE [LARGE SCALE GENOMIC DNA]</scope>
    <source>
        <strain evidence="13">Snail1</strain>
        <tissue evidence="13">Muscle</tissue>
    </source>
</reference>
<dbReference type="PANTHER" id="PTHR15352">
    <property type="entry name" value="LYMPHOID-RESTRICTED MEMBRANE PROTEIN, JAW1"/>
    <property type="match status" value="1"/>
</dbReference>
<dbReference type="InterPro" id="IPR008677">
    <property type="entry name" value="MRVI1"/>
</dbReference>
<evidence type="ECO:0000256" key="10">
    <source>
        <dbReference type="SAM" id="Phobius"/>
    </source>
</evidence>
<evidence type="ECO:0000256" key="9">
    <source>
        <dbReference type="SAM" id="MobiDB-lite"/>
    </source>
</evidence>
<evidence type="ECO:0000313" key="14">
    <source>
        <dbReference type="Proteomes" id="UP001374579"/>
    </source>
</evidence>
<feature type="compositionally biased region" description="Low complexity" evidence="9">
    <location>
        <begin position="110"/>
        <end position="119"/>
    </location>
</feature>
<feature type="region of interest" description="Disordered" evidence="9">
    <location>
        <begin position="971"/>
        <end position="1031"/>
    </location>
</feature>
<keyword evidence="7 10" id="KW-0472">Membrane</keyword>
<evidence type="ECO:0000256" key="6">
    <source>
        <dbReference type="ARBA" id="ARBA00023054"/>
    </source>
</evidence>
<organism evidence="13 14">
    <name type="scientific">Littorina saxatilis</name>
    <dbReference type="NCBI Taxonomy" id="31220"/>
    <lineage>
        <taxon>Eukaryota</taxon>
        <taxon>Metazoa</taxon>
        <taxon>Spiralia</taxon>
        <taxon>Lophotrochozoa</taxon>
        <taxon>Mollusca</taxon>
        <taxon>Gastropoda</taxon>
        <taxon>Caenogastropoda</taxon>
        <taxon>Littorinimorpha</taxon>
        <taxon>Littorinoidea</taxon>
        <taxon>Littorinidae</taxon>
        <taxon>Littorina</taxon>
    </lineage>
</organism>
<feature type="compositionally biased region" description="Polar residues" evidence="9">
    <location>
        <begin position="1189"/>
        <end position="1199"/>
    </location>
</feature>
<feature type="domain" description="Protein KASH5 EF-hand-like" evidence="11">
    <location>
        <begin position="19"/>
        <end position="83"/>
    </location>
</feature>
<feature type="region of interest" description="Disordered" evidence="9">
    <location>
        <begin position="874"/>
        <end position="952"/>
    </location>
</feature>
<feature type="compositionally biased region" description="Polar residues" evidence="9">
    <location>
        <begin position="1381"/>
        <end position="1391"/>
    </location>
</feature>
<feature type="compositionally biased region" description="Basic and acidic residues" evidence="9">
    <location>
        <begin position="1766"/>
        <end position="1788"/>
    </location>
</feature>
<evidence type="ECO:0000256" key="3">
    <source>
        <dbReference type="ARBA" id="ARBA00022490"/>
    </source>
</evidence>
<dbReference type="PANTHER" id="PTHR15352:SF1">
    <property type="entry name" value="KASH5-LIKE COILED-COIL DOMAIN-CONTAINING PROTEIN"/>
    <property type="match status" value="1"/>
</dbReference>
<feature type="compositionally biased region" description="Polar residues" evidence="9">
    <location>
        <begin position="1070"/>
        <end position="1082"/>
    </location>
</feature>
<feature type="compositionally biased region" description="Polar residues" evidence="9">
    <location>
        <begin position="903"/>
        <end position="935"/>
    </location>
</feature>
<feature type="compositionally biased region" description="Polar residues" evidence="9">
    <location>
        <begin position="347"/>
        <end position="357"/>
    </location>
</feature>
<feature type="region of interest" description="Disordered" evidence="9">
    <location>
        <begin position="465"/>
        <end position="514"/>
    </location>
</feature>
<feature type="compositionally biased region" description="Low complexity" evidence="9">
    <location>
        <begin position="1432"/>
        <end position="1443"/>
    </location>
</feature>
<feature type="compositionally biased region" description="Low complexity" evidence="9">
    <location>
        <begin position="1313"/>
        <end position="1324"/>
    </location>
</feature>
<dbReference type="GO" id="GO:0005737">
    <property type="term" value="C:cytoplasm"/>
    <property type="evidence" value="ECO:0007669"/>
    <property type="project" value="UniProtKB-SubCell"/>
</dbReference>
<feature type="compositionally biased region" description="Basic and acidic residues" evidence="9">
    <location>
        <begin position="1177"/>
        <end position="1186"/>
    </location>
</feature>
<gene>
    <name evidence="13" type="ORF">V1264_015731</name>
</gene>
<feature type="transmembrane region" description="Helical" evidence="10">
    <location>
        <begin position="1867"/>
        <end position="1888"/>
    </location>
</feature>
<keyword evidence="6 8" id="KW-0175">Coiled coil</keyword>
<feature type="compositionally biased region" description="Low complexity" evidence="9">
    <location>
        <begin position="1399"/>
        <end position="1412"/>
    </location>
</feature>
<keyword evidence="14" id="KW-1185">Reference proteome</keyword>
<dbReference type="Proteomes" id="UP001374579">
    <property type="component" value="Unassembled WGS sequence"/>
</dbReference>
<name>A0AAN9GHB0_9CAEN</name>
<feature type="coiled-coil region" evidence="8">
    <location>
        <begin position="523"/>
        <end position="550"/>
    </location>
</feature>
<feature type="region of interest" description="Disordered" evidence="9">
    <location>
        <begin position="1313"/>
        <end position="1338"/>
    </location>
</feature>
<dbReference type="Pfam" id="PF14662">
    <property type="entry name" value="KASH_CCD"/>
    <property type="match status" value="1"/>
</dbReference>
<feature type="region of interest" description="Disordered" evidence="9">
    <location>
        <begin position="404"/>
        <end position="427"/>
    </location>
</feature>
<evidence type="ECO:0000313" key="13">
    <source>
        <dbReference type="EMBL" id="KAK7107899.1"/>
    </source>
</evidence>
<feature type="compositionally biased region" description="Basic and acidic residues" evidence="9">
    <location>
        <begin position="1044"/>
        <end position="1055"/>
    </location>
</feature>
<feature type="coiled-coil region" evidence="8">
    <location>
        <begin position="1793"/>
        <end position="1827"/>
    </location>
</feature>
<sequence length="1902" mass="210826">MEYVSVSKLMSETDLIDILFHTCDEFKSGRVPVSSLISYLEKMTDTKLQHREAVKKLAVCLDPKGVNCEVDLETYRHGMCTWIEQLGTSEDSSSDAEDGTHATTVRSELSVSGGSPSWRGSGGYVMESVPADDNARYTESDGVDVPWQSQLEDLQHVNKRLSEENNRLQAQLDQQEDTTLTLTHNSKILKEKIRRLQEVADLQQSEITAENEELKTALNRCQEHKQEKHSRILYLERDNAELTSQATDYETKINKLVADQETSRNLVKSLQATVFELKRAVQEAETIQKKQEMELSDKEQSLVEVKSNLRELYRLNEELKRSNDELQIHLSQAQQQLVRHNLQQQHSSIQRVLSSQGSESDDENSDEDDDYDENDDNVRPVPFMLPDLQLTVTTALSSSINSEIRDTWEEGRNSPCPLSPKEQSEMQASEDEMWILAEDLDLNDILHQLSDNTLESFMSALTKGWRSHRSSKLTPTATDGMERHRKSPSRRDGRSGKSPDTRGDRNAGGDAKQQFQSHFSERFKQFLLKVKELKEENQRLRQLHETSVDSVLNMEGEFDCAVSAADTRIIVLRDILHEERTQKTKLQEQVSTLKKILGIVDKKDSLDFETVKDTLCRQQDKIEHLKRSNLELAEKYHKTELKITDLQEDSLQAAQALEKEKHRCSRLEDAANTSALARQLDLREIWRLVQKDVETEYLDNQDESCISASTEEIKKRIIQEIKDREDKLQQQSYFVKKNLKERAAMSLPLHRLSGYGKVSSHCCGYRCASPSSPLVDALTIDFFNGNYYPLPKKPRAATAATDSYLNYLRMSCEDVDCTACRAYRLGLDFQGVSSCPSLQLKLGPHEIPGSLSYGGFHSVVTALNYNFNSQQAGYGRPQPGYNNNSQSGHTDIQGEGKGVVYSQPATTTYSTNSHPDPETSGISAPHNTSFNNSTVAGPRASPAVPSHTMMTSSSYCSSSAAFHRRLDFQRRSSRWTSGTTDSHASTSFESYASSTDHSYRHPPPPHRAHPPDPQTRGQESEHYNSSDQCSPAGFRRMSFLAAVDKSKGKEPDWTRRPSYRAAIDPRYLSGENSTNDHTQNSNGTGQQHPDGGYGGGVSSSTLSGDGRPENKTVTFRLQDTSHGSMDSRGSFISTSSFSSSSESDNSGWGLSVHSARGAGGNQPRKLSILMEEENGEDLLKTPERRIPMSPSSRTATPTHQHADFDGISERSGNTPSASDGAQRSGNPAFVHGSSARSAASADMKTFLIAPGEEGKGMASPPACHAGNMPAHFRRKGEVAAASTTSFSASAASAAPASSSAVVTSAASASSVLSSSSPQSLVLVPGSPPQTPRQTHDSHHVVPAAVTSRLATIRQNNLARKREQMKSMKMPELSEHAESDSELLSGSSNGTHPASKRSSARTSSSSTSSQQQQHPSEPYISVVSDDNDDTCRMDNTTSSTMSDSGGEEVLRPSSPTDDAVTPSIPESFLKQLGLSTENKDLANGDDSVDQLPDKQLENRFNSLALAFKTDRLTLEKRLGIQERSRDIAEQNIDKELQGLRDAIELLNSLCSDERVQEVISKIHHHLDILEHSVARVSSRAEVFGAVQQERRMCLAMDVMITFTENIRRLREKEQADVEEARKVLNERQVSSGMSLDSLGFGDRRSASMCVGMNNPRTTRRRSEVALPRFFGGAGSPSLHVSSSMESGFLSELSQSSLGSASKPSFADSLEAPMQKFQSATANMVIRNVVTNTLRRASLERQKNLSVQSSTTSSTSSSGPSRTNSVDKPQDKEELKKQHSQEEEAFRQGYEKGLKETLSRELTELRDQQTNINGNLEQVMDRVETLQQEDKEESDIDEAVSKLKDAVVKVRLWISNPNWHTASHTLRKIAAGIIFLIAMIVVIVTFVPLVPGNVELRNHGKPAQ</sequence>
<accession>A0AAN9GHB0</accession>
<dbReference type="Pfam" id="PF05781">
    <property type="entry name" value="MRVI1"/>
    <property type="match status" value="1"/>
</dbReference>
<keyword evidence="3" id="KW-0963">Cytoplasm</keyword>
<proteinExistence type="predicted"/>
<evidence type="ECO:0000256" key="8">
    <source>
        <dbReference type="SAM" id="Coils"/>
    </source>
</evidence>
<keyword evidence="4 10" id="KW-0812">Transmembrane</keyword>
<dbReference type="InterPro" id="IPR039508">
    <property type="entry name" value="KASH5_EF-hand-like_dom"/>
</dbReference>
<feature type="compositionally biased region" description="Low complexity" evidence="9">
    <location>
        <begin position="1744"/>
        <end position="1762"/>
    </location>
</feature>
<evidence type="ECO:0000256" key="5">
    <source>
        <dbReference type="ARBA" id="ARBA00022989"/>
    </source>
</evidence>
<comment type="caution">
    <text evidence="13">The sequence shown here is derived from an EMBL/GenBank/DDBJ whole genome shotgun (WGS) entry which is preliminary data.</text>
</comment>
<feature type="compositionally biased region" description="Low complexity" evidence="9">
    <location>
        <begin position="1127"/>
        <end position="1151"/>
    </location>
</feature>
<feature type="compositionally biased region" description="Basic and acidic residues" evidence="9">
    <location>
        <begin position="489"/>
        <end position="507"/>
    </location>
</feature>
<evidence type="ECO:0000256" key="4">
    <source>
        <dbReference type="ARBA" id="ARBA00022692"/>
    </source>
</evidence>
<dbReference type="EMBL" id="JBAMIC010000004">
    <property type="protein sequence ID" value="KAK7107899.1"/>
    <property type="molecule type" value="Genomic_DNA"/>
</dbReference>
<evidence type="ECO:0008006" key="15">
    <source>
        <dbReference type="Google" id="ProtNLM"/>
    </source>
</evidence>
<evidence type="ECO:0000256" key="1">
    <source>
        <dbReference type="ARBA" id="ARBA00004167"/>
    </source>
</evidence>
<keyword evidence="5 10" id="KW-1133">Transmembrane helix</keyword>